<dbReference type="HAMAP" id="MF_01830">
    <property type="entry name" value="Hydro_lyase"/>
    <property type="match status" value="1"/>
</dbReference>
<evidence type="ECO:0000313" key="5">
    <source>
        <dbReference type="Proteomes" id="UP000199473"/>
    </source>
</evidence>
<dbReference type="NCBIfam" id="NF003969">
    <property type="entry name" value="PRK05463.1"/>
    <property type="match status" value="1"/>
</dbReference>
<dbReference type="Pfam" id="PF07286">
    <property type="entry name" value="D-Glu_cyclase"/>
    <property type="match status" value="1"/>
</dbReference>
<dbReference type="Gene3D" id="3.40.1640.10">
    <property type="entry name" value="PSTPO5379-like"/>
    <property type="match status" value="1"/>
</dbReference>
<proteinExistence type="inferred from homology"/>
<evidence type="ECO:0000256" key="2">
    <source>
        <dbReference type="ARBA" id="ARBA00023239"/>
    </source>
</evidence>
<dbReference type="AlphaFoldDB" id="A0A1I3YHP7"/>
<dbReference type="Proteomes" id="UP000199473">
    <property type="component" value="Unassembled WGS sequence"/>
</dbReference>
<dbReference type="OrthoDB" id="149585at2"/>
<protein>
    <recommendedName>
        <fullName evidence="3">Putative hydro-lyase SAMN02745775_1011325</fullName>
        <ecNumber evidence="3">4.2.1.-</ecNumber>
    </recommendedName>
</protein>
<keyword evidence="5" id="KW-1185">Reference proteome</keyword>
<evidence type="ECO:0000256" key="1">
    <source>
        <dbReference type="ARBA" id="ARBA00007896"/>
    </source>
</evidence>
<evidence type="ECO:0000256" key="3">
    <source>
        <dbReference type="HAMAP-Rule" id="MF_01830"/>
    </source>
</evidence>
<dbReference type="RefSeq" id="WP_092957106.1">
    <property type="nucleotide sequence ID" value="NZ_FOSQ01000001.1"/>
</dbReference>
<dbReference type="FunFam" id="3.30.2040.10:FF:000001">
    <property type="entry name" value="D-glutamate cyclase, mitochondrial"/>
    <property type="match status" value="1"/>
</dbReference>
<gene>
    <name evidence="4" type="ORF">SAMN02745775_1011325</name>
</gene>
<dbReference type="InterPro" id="IPR016938">
    <property type="entry name" value="UPF0317"/>
</dbReference>
<dbReference type="STRING" id="1123062.SAMN02745775_1011325"/>
<name>A0A1I3YHP7_9PROT</name>
<dbReference type="InterPro" id="IPR009906">
    <property type="entry name" value="D-Glu_cyclase"/>
</dbReference>
<dbReference type="Gene3D" id="3.30.2040.10">
    <property type="entry name" value="PSTPO5379-like domain"/>
    <property type="match status" value="1"/>
</dbReference>
<dbReference type="EC" id="4.2.1.-" evidence="3"/>
<comment type="similarity">
    <text evidence="1 3">Belongs to the D-glutamate cyclase family.</text>
</comment>
<keyword evidence="2 3" id="KW-0456">Lyase</keyword>
<reference evidence="4 5" key="1">
    <citation type="submission" date="2016-10" db="EMBL/GenBank/DDBJ databases">
        <authorList>
            <person name="de Groot N.N."/>
        </authorList>
    </citation>
    <scope>NUCLEOTIDE SEQUENCE [LARGE SCALE GENOMIC DNA]</scope>
    <source>
        <strain evidence="4 5">DSM 19981</strain>
    </source>
</reference>
<dbReference type="EMBL" id="FOSQ01000001">
    <property type="protein sequence ID" value="SFK31293.1"/>
    <property type="molecule type" value="Genomic_DNA"/>
</dbReference>
<dbReference type="InterPro" id="IPR038021">
    <property type="entry name" value="Putative_hydro-lyase"/>
</dbReference>
<organism evidence="4 5">
    <name type="scientific">Falsiroseomonas stagni DSM 19981</name>
    <dbReference type="NCBI Taxonomy" id="1123062"/>
    <lineage>
        <taxon>Bacteria</taxon>
        <taxon>Pseudomonadati</taxon>
        <taxon>Pseudomonadota</taxon>
        <taxon>Alphaproteobacteria</taxon>
        <taxon>Acetobacterales</taxon>
        <taxon>Roseomonadaceae</taxon>
        <taxon>Falsiroseomonas</taxon>
    </lineage>
</organism>
<dbReference type="PANTHER" id="PTHR32022:SF10">
    <property type="entry name" value="D-GLUTAMATE CYCLASE, MITOCHONDRIAL"/>
    <property type="match status" value="1"/>
</dbReference>
<dbReference type="PANTHER" id="PTHR32022">
    <property type="entry name" value="D-GLUTAMATE CYCLASE, MITOCHONDRIAL"/>
    <property type="match status" value="1"/>
</dbReference>
<dbReference type="SUPFAM" id="SSF160920">
    <property type="entry name" value="PSTPO5379-like"/>
    <property type="match status" value="1"/>
</dbReference>
<dbReference type="PIRSF" id="PIRSF029755">
    <property type="entry name" value="UCP029755"/>
    <property type="match status" value="1"/>
</dbReference>
<sequence length="267" mass="28733">MPDHLPPTMPLDALGVRLAARAGRLAGHTSSLAPGFVQGNLAILPAALAGDFLRFCQRNPKPCPVLGISEPGSPHIPELGLDLDLRTDLPRYRIWRQGQLVEEPTSIAHVWRDDLVAFVLGCSFTFEHALMEDGIRLRHVAQGRNVAMWRTSIACVPAGPFAGPMVVSMRPFSPADAIRAIQITTRFPGVHGAPVHIGHPHLIGIEDLSRPDYGDAVEVADDEIQVFWACGVTPQAVIAAARPDFAITHAPGAMLVTDLRNSSLAVL</sequence>
<accession>A0A1I3YHP7</accession>
<evidence type="ECO:0000313" key="4">
    <source>
        <dbReference type="EMBL" id="SFK31293.1"/>
    </source>
</evidence>
<dbReference type="GO" id="GO:0016829">
    <property type="term" value="F:lyase activity"/>
    <property type="evidence" value="ECO:0007669"/>
    <property type="project" value="UniProtKB-KW"/>
</dbReference>